<dbReference type="InterPro" id="IPR003660">
    <property type="entry name" value="HAMP_dom"/>
</dbReference>
<dbReference type="CDD" id="cd06225">
    <property type="entry name" value="HAMP"/>
    <property type="match status" value="1"/>
</dbReference>
<dbReference type="Pfam" id="PF00015">
    <property type="entry name" value="MCPsignal"/>
    <property type="match status" value="1"/>
</dbReference>
<dbReference type="Pfam" id="PF00672">
    <property type="entry name" value="HAMP"/>
    <property type="match status" value="1"/>
</dbReference>
<accession>A0A1E3L4N2</accession>
<dbReference type="CDD" id="cd11386">
    <property type="entry name" value="MCP_signal"/>
    <property type="match status" value="1"/>
</dbReference>
<evidence type="ECO:0000256" key="2">
    <source>
        <dbReference type="ARBA" id="ARBA00022475"/>
    </source>
</evidence>
<dbReference type="PANTHER" id="PTHR32089:SF112">
    <property type="entry name" value="LYSOZYME-LIKE PROTEIN-RELATED"/>
    <property type="match status" value="1"/>
</dbReference>
<evidence type="ECO:0000256" key="6">
    <source>
        <dbReference type="PROSITE-ProRule" id="PRU00284"/>
    </source>
</evidence>
<dbReference type="Gene3D" id="6.10.340.10">
    <property type="match status" value="1"/>
</dbReference>
<dbReference type="InterPro" id="IPR004089">
    <property type="entry name" value="MCPsignal_dom"/>
</dbReference>
<keyword evidence="3 7" id="KW-0472">Membrane</keyword>
<keyword evidence="11" id="KW-1185">Reference proteome</keyword>
<dbReference type="PROSITE" id="PS50885">
    <property type="entry name" value="HAMP"/>
    <property type="match status" value="1"/>
</dbReference>
<proteinExistence type="inferred from homology"/>
<evidence type="ECO:0000313" key="11">
    <source>
        <dbReference type="Proteomes" id="UP000094578"/>
    </source>
</evidence>
<comment type="subcellular location">
    <subcellularLocation>
        <location evidence="1">Cell membrane</location>
    </subcellularLocation>
</comment>
<dbReference type="EMBL" id="MDER01000043">
    <property type="protein sequence ID" value="ODP28125.1"/>
    <property type="molecule type" value="Genomic_DNA"/>
</dbReference>
<dbReference type="Gene3D" id="1.10.287.950">
    <property type="entry name" value="Methyl-accepting chemotaxis protein"/>
    <property type="match status" value="1"/>
</dbReference>
<evidence type="ECO:0000256" key="5">
    <source>
        <dbReference type="ARBA" id="ARBA00029447"/>
    </source>
</evidence>
<dbReference type="STRING" id="1886670.PTI45_02543"/>
<keyword evidence="2" id="KW-1003">Cell membrane</keyword>
<dbReference type="RefSeq" id="WP_069327951.1">
    <property type="nucleotide sequence ID" value="NZ_MDER01000043.1"/>
</dbReference>
<gene>
    <name evidence="10" type="ORF">PTI45_02543</name>
</gene>
<dbReference type="SMART" id="SM00304">
    <property type="entry name" value="HAMP"/>
    <property type="match status" value="1"/>
</dbReference>
<evidence type="ECO:0000259" key="9">
    <source>
        <dbReference type="PROSITE" id="PS50885"/>
    </source>
</evidence>
<feature type="domain" description="HAMP" evidence="9">
    <location>
        <begin position="204"/>
        <end position="257"/>
    </location>
</feature>
<name>A0A1E3L4N2_9BACL</name>
<dbReference type="PANTHER" id="PTHR32089">
    <property type="entry name" value="METHYL-ACCEPTING CHEMOTAXIS PROTEIN MCPB"/>
    <property type="match status" value="1"/>
</dbReference>
<dbReference type="Proteomes" id="UP000094578">
    <property type="component" value="Unassembled WGS sequence"/>
</dbReference>
<dbReference type="PROSITE" id="PS51257">
    <property type="entry name" value="PROKAR_LIPOPROTEIN"/>
    <property type="match status" value="1"/>
</dbReference>
<dbReference type="PROSITE" id="PS50111">
    <property type="entry name" value="CHEMOTAXIS_TRANSDUC_2"/>
    <property type="match status" value="1"/>
</dbReference>
<dbReference type="GO" id="GO:0007165">
    <property type="term" value="P:signal transduction"/>
    <property type="evidence" value="ECO:0007669"/>
    <property type="project" value="UniProtKB-KW"/>
</dbReference>
<sequence length="562" mass="61794">MRLSILHKLLAGFLAIALIAGCAGVIYIMSLQQIQKSMSTILDRYVTLKSQADNLKFYATSQNGYMQTYMLSRDSYYGSQLLSTNDQTTQLLTDMKSLVVSTEDTEKIDYMLKMNDYYKTHAQELFNLPPTQLDQSYLDIITSVIPVGSVIVKFAQQFSDQQDALMETAKNENLQKVLHARQLAITISVINFALAIIIGIIISRLISKPLQKLNKAAKAISTGDLNIEDVTVKQKDELGELAFSFNSMKNNLRHLVHEINDNAAQVISISRDVASGTSETGKAAEHVADIMSDLSNSTQDQVKIVEGGLQAVYDVNKDIQQIDQSSQQAMNVAQQAQTQALLGDKEISHVMNQMDQIQQRMSKLEIIISSLNKRSSEIEEINNAISSIASQTGLLSLNAAIEAARAGEHGRGFAVVTSEIRKLSNETNDSVKRVKELVNTIQNETRGATESVESMVKEVSQGITAAHSVGNLFNTIKTLTDHTTAEIKEVTDSLHHLSGHSEKIVKSMENISGLTDHVASNTESVSAATEEQLAFLEESTAHTATLHAMAEKLQSTVLQFRL</sequence>
<evidence type="ECO:0000256" key="3">
    <source>
        <dbReference type="ARBA" id="ARBA00023136"/>
    </source>
</evidence>
<dbReference type="SMART" id="SM00283">
    <property type="entry name" value="MA"/>
    <property type="match status" value="1"/>
</dbReference>
<dbReference type="GO" id="GO:0005886">
    <property type="term" value="C:plasma membrane"/>
    <property type="evidence" value="ECO:0007669"/>
    <property type="project" value="UniProtKB-SubCell"/>
</dbReference>
<dbReference type="AlphaFoldDB" id="A0A1E3L4N2"/>
<protein>
    <submittedName>
        <fullName evidence="10">Putative sensory transducer protein YvaQ</fullName>
    </submittedName>
</protein>
<evidence type="ECO:0000313" key="10">
    <source>
        <dbReference type="EMBL" id="ODP28125.1"/>
    </source>
</evidence>
<feature type="domain" description="Methyl-accepting transducer" evidence="8">
    <location>
        <begin position="276"/>
        <end position="512"/>
    </location>
</feature>
<evidence type="ECO:0000259" key="8">
    <source>
        <dbReference type="PROSITE" id="PS50111"/>
    </source>
</evidence>
<dbReference type="Pfam" id="PF12729">
    <property type="entry name" value="4HB_MCP_1"/>
    <property type="match status" value="1"/>
</dbReference>
<dbReference type="SUPFAM" id="SSF58104">
    <property type="entry name" value="Methyl-accepting chemotaxis protein (MCP) signaling domain"/>
    <property type="match status" value="1"/>
</dbReference>
<evidence type="ECO:0000256" key="4">
    <source>
        <dbReference type="ARBA" id="ARBA00023224"/>
    </source>
</evidence>
<comment type="caution">
    <text evidence="10">The sequence shown here is derived from an EMBL/GenBank/DDBJ whole genome shotgun (WGS) entry which is preliminary data.</text>
</comment>
<keyword evidence="7" id="KW-1133">Transmembrane helix</keyword>
<keyword evidence="4 6" id="KW-0807">Transducer</keyword>
<organism evidence="10 11">
    <name type="scientific">Paenibacillus nuruki</name>
    <dbReference type="NCBI Taxonomy" id="1886670"/>
    <lineage>
        <taxon>Bacteria</taxon>
        <taxon>Bacillati</taxon>
        <taxon>Bacillota</taxon>
        <taxon>Bacilli</taxon>
        <taxon>Bacillales</taxon>
        <taxon>Paenibacillaceae</taxon>
        <taxon>Paenibacillus</taxon>
    </lineage>
</organism>
<feature type="transmembrane region" description="Helical" evidence="7">
    <location>
        <begin position="183"/>
        <end position="206"/>
    </location>
</feature>
<reference evidence="10 11" key="1">
    <citation type="submission" date="2016-08" db="EMBL/GenBank/DDBJ databases">
        <title>Genome sequencing of Paenibacillus sp. TI45-13ar, isolated from Korean traditional nuruk.</title>
        <authorList>
            <person name="Kim S.-J."/>
        </authorList>
    </citation>
    <scope>NUCLEOTIDE SEQUENCE [LARGE SCALE GENOMIC DNA]</scope>
    <source>
        <strain evidence="10 11">TI45-13ar</strain>
    </source>
</reference>
<comment type="similarity">
    <text evidence="5">Belongs to the methyl-accepting chemotaxis (MCP) protein family.</text>
</comment>
<dbReference type="InterPro" id="IPR024478">
    <property type="entry name" value="HlyB_4HB_MCP"/>
</dbReference>
<evidence type="ECO:0000256" key="1">
    <source>
        <dbReference type="ARBA" id="ARBA00004236"/>
    </source>
</evidence>
<evidence type="ECO:0000256" key="7">
    <source>
        <dbReference type="SAM" id="Phobius"/>
    </source>
</evidence>
<keyword evidence="7" id="KW-0812">Transmembrane</keyword>